<keyword evidence="1" id="KW-0812">Transmembrane</keyword>
<protein>
    <recommendedName>
        <fullName evidence="4">Dipeptidylpeptidase IV N-terminal domain-containing protein</fullName>
    </recommendedName>
</protein>
<dbReference type="STRING" id="1798543.A2898_03885"/>
<dbReference type="Proteomes" id="UP000179164">
    <property type="component" value="Unassembled WGS sequence"/>
</dbReference>
<name>A0A1G2B9F3_9BACT</name>
<keyword evidence="1" id="KW-1133">Transmembrane helix</keyword>
<evidence type="ECO:0008006" key="4">
    <source>
        <dbReference type="Google" id="ProtNLM"/>
    </source>
</evidence>
<dbReference type="InterPro" id="IPR011042">
    <property type="entry name" value="6-blade_b-propeller_TolB-like"/>
</dbReference>
<evidence type="ECO:0000256" key="1">
    <source>
        <dbReference type="SAM" id="Phobius"/>
    </source>
</evidence>
<gene>
    <name evidence="2" type="ORF">A2898_03885</name>
</gene>
<accession>A0A1G2B9F3</accession>
<proteinExistence type="predicted"/>
<feature type="transmembrane region" description="Helical" evidence="1">
    <location>
        <begin position="9"/>
        <end position="29"/>
    </location>
</feature>
<dbReference type="SUPFAM" id="SSF82171">
    <property type="entry name" value="DPP6 N-terminal domain-like"/>
    <property type="match status" value="1"/>
</dbReference>
<dbReference type="AlphaFoldDB" id="A0A1G2B9F3"/>
<dbReference type="Gene3D" id="2.120.10.30">
    <property type="entry name" value="TolB, C-terminal domain"/>
    <property type="match status" value="1"/>
</dbReference>
<evidence type="ECO:0000313" key="3">
    <source>
        <dbReference type="Proteomes" id="UP000179164"/>
    </source>
</evidence>
<reference evidence="2 3" key="1">
    <citation type="journal article" date="2016" name="Nat. Commun.">
        <title>Thousands of microbial genomes shed light on interconnected biogeochemical processes in an aquifer system.</title>
        <authorList>
            <person name="Anantharaman K."/>
            <person name="Brown C.T."/>
            <person name="Hug L.A."/>
            <person name="Sharon I."/>
            <person name="Castelle C.J."/>
            <person name="Probst A.J."/>
            <person name="Thomas B.C."/>
            <person name="Singh A."/>
            <person name="Wilkins M.J."/>
            <person name="Karaoz U."/>
            <person name="Brodie E.L."/>
            <person name="Williams K.H."/>
            <person name="Hubbard S.S."/>
            <person name="Banfield J.F."/>
        </authorList>
    </citation>
    <scope>NUCLEOTIDE SEQUENCE [LARGE SCALE GENOMIC DNA]</scope>
</reference>
<comment type="caution">
    <text evidence="2">The sequence shown here is derived from an EMBL/GenBank/DDBJ whole genome shotgun (WGS) entry which is preliminary data.</text>
</comment>
<organism evidence="2 3">
    <name type="scientific">Candidatus Kerfeldbacteria bacterium RIFCSPLOWO2_01_FULL_48_11</name>
    <dbReference type="NCBI Taxonomy" id="1798543"/>
    <lineage>
        <taxon>Bacteria</taxon>
        <taxon>Candidatus Kerfeldiibacteriota</taxon>
    </lineage>
</organism>
<sequence>MTLQLRRTFLIIGFVIIVIVIGVLIYFLFFREIITPSNNGNLNGVNGGLPLSNDAVNRITINELLNRLPPVNGVNGGNTNRPVEPDRIARGGATVAPIVVQDTTQGLAIDRDGSSLVYYDPITDKFYRINRDGTKTELSGNAFPEVSEIVWAPDRGSAILTFPDGSKILYNFDTNNQVTLPKEWDDVTFSPDGGQVAYKYMAENEDARWLAISNPDGSEVRGIEHIGDKGDDVEVAWSPNNQMVALFHESSGISSEEVLPIGFNGENFKSFSVNGRGFQGAWAPAGDRVVYSTYSSDSNFNPTLNIVDVYGQNIGSNHQTLGLQTWPDKCAFGGGGTTLYCAVPSSLPEGSGIYRELANNVPDIFYKVDLLTGQQTRIALPVNELGSGGYSAKNMFLSQDEQYLYFTDTLTGRVHKMQIK</sequence>
<evidence type="ECO:0000313" key="2">
    <source>
        <dbReference type="EMBL" id="OGY84827.1"/>
    </source>
</evidence>
<dbReference type="EMBL" id="MHKE01000004">
    <property type="protein sequence ID" value="OGY84827.1"/>
    <property type="molecule type" value="Genomic_DNA"/>
</dbReference>
<keyword evidence="1" id="KW-0472">Membrane</keyword>